<protein>
    <submittedName>
        <fullName evidence="1">Uncharacterized protein</fullName>
    </submittedName>
</protein>
<proteinExistence type="predicted"/>
<sequence>MEGSKDGVAPCVWSINKSKGFGAKKINFVVTLNAQGNSGRLDRYFYKDGRGSLVPADSYQINRFKNGLQKCFKAALDAGFTGIHILPHVDPVDASGKGMWRNVVKFDPTQKIGPGGNAFSYEDVLLTPTAQAINAVVGPNTLVEFTLTGEQGLSVFTYPNAWAALLDRTKAVSAKGKDASRHLTGVSFNWDKVCGCVEPEERDPIKYNNTYLERFSRFKSSGGLGRIDVAGVRKLLDKSDFIGASGYASTDLNVVAASHEVSAATVNFEFLSFGIDLRTYMFQKNKPFVYSEQGLGGCQSNGQIAPSLPWVAKHPFWGLWPGQYETKLDPWQNTEFKGYRRRFYDALSKFAQNGGGEERKLV</sequence>
<dbReference type="GeneID" id="25735056"/>
<dbReference type="AlphaFoldDB" id="A0A0D2LH09"/>
<dbReference type="RefSeq" id="XP_013904798.1">
    <property type="nucleotide sequence ID" value="XM_014049344.1"/>
</dbReference>
<organism evidence="1 2">
    <name type="scientific">Monoraphidium neglectum</name>
    <dbReference type="NCBI Taxonomy" id="145388"/>
    <lineage>
        <taxon>Eukaryota</taxon>
        <taxon>Viridiplantae</taxon>
        <taxon>Chlorophyta</taxon>
        <taxon>core chlorophytes</taxon>
        <taxon>Chlorophyceae</taxon>
        <taxon>CS clade</taxon>
        <taxon>Sphaeropleales</taxon>
        <taxon>Selenastraceae</taxon>
        <taxon>Monoraphidium</taxon>
    </lineage>
</organism>
<accession>A0A0D2LH09</accession>
<name>A0A0D2LH09_9CHLO</name>
<keyword evidence="2" id="KW-1185">Reference proteome</keyword>
<evidence type="ECO:0000313" key="1">
    <source>
        <dbReference type="EMBL" id="KIZ05779.1"/>
    </source>
</evidence>
<dbReference type="EMBL" id="KK100457">
    <property type="protein sequence ID" value="KIZ05779.1"/>
    <property type="molecule type" value="Genomic_DNA"/>
</dbReference>
<evidence type="ECO:0000313" key="2">
    <source>
        <dbReference type="Proteomes" id="UP000054498"/>
    </source>
</evidence>
<gene>
    <name evidence="1" type="ORF">MNEG_2178</name>
</gene>
<dbReference type="KEGG" id="mng:MNEG_2178"/>
<dbReference type="Proteomes" id="UP000054498">
    <property type="component" value="Unassembled WGS sequence"/>
</dbReference>
<reference evidence="1 2" key="1">
    <citation type="journal article" date="2013" name="BMC Genomics">
        <title>Reconstruction of the lipid metabolism for the microalga Monoraphidium neglectum from its genome sequence reveals characteristics suitable for biofuel production.</title>
        <authorList>
            <person name="Bogen C."/>
            <person name="Al-Dilaimi A."/>
            <person name="Albersmeier A."/>
            <person name="Wichmann J."/>
            <person name="Grundmann M."/>
            <person name="Rupp O."/>
            <person name="Lauersen K.J."/>
            <person name="Blifernez-Klassen O."/>
            <person name="Kalinowski J."/>
            <person name="Goesmann A."/>
            <person name="Mussgnug J.H."/>
            <person name="Kruse O."/>
        </authorList>
    </citation>
    <scope>NUCLEOTIDE SEQUENCE [LARGE SCALE GENOMIC DNA]</scope>
    <source>
        <strain evidence="1 2">SAG 48.87</strain>
    </source>
</reference>
<dbReference type="OrthoDB" id="532139at2759"/>